<evidence type="ECO:0000313" key="2">
    <source>
        <dbReference type="Proteomes" id="UP000467124"/>
    </source>
</evidence>
<gene>
    <name evidence="1" type="ORF">GTW20_08630</name>
</gene>
<sequence>MAEPHPRRDAELSLPQARRIALAAQGFADPRPRAEPTLAHLARVLGRIGILQIDSVNVLARSQYLPIFARLGGYDTALLDRAATSTVGSGRARLVECWAHEASLVPPSTHLLMRHRMERNRAQERVGWLNGIREERPELLTAVREEVARIGPATAREVEAALAHDAPRRKDHWGWNWSEVKKCLEYLFWIGDLTSNGRNIQFERRYDLPERALPTEIHTAPLPTPEESHRGLVSIAARAHGVATEPDLRDYFRLKAVESRKAVADLVDAGELIPVTVQGWERPAYLHRDARVPRKVEARALLSPFDSLVWTRDRAEELFGFRYRLEIYVPAAKRVHGYYVLPFLLGDDLVARVDLKADRASGTLLARRVTLEPDAPADTMPELVEQLKEMAVWLGLENGVAGEGLSSPASMR</sequence>
<reference evidence="1 2" key="1">
    <citation type="journal article" date="2019" name="Nat. Commun.">
        <title>The antimicrobial potential of Streptomyces from insect microbiomes.</title>
        <authorList>
            <person name="Chevrette M.G."/>
            <person name="Carlson C.M."/>
            <person name="Ortega H.E."/>
            <person name="Thomas C."/>
            <person name="Ananiev G.E."/>
            <person name="Barns K.J."/>
            <person name="Book A.J."/>
            <person name="Cagnazzo J."/>
            <person name="Carlos C."/>
            <person name="Flanigan W."/>
            <person name="Grubbs K.J."/>
            <person name="Horn H.A."/>
            <person name="Hoffmann F.M."/>
            <person name="Klassen J.L."/>
            <person name="Knack J.J."/>
            <person name="Lewin G.R."/>
            <person name="McDonald B.R."/>
            <person name="Muller L."/>
            <person name="Melo W.G.P."/>
            <person name="Pinto-Tomas A.A."/>
            <person name="Schmitz A."/>
            <person name="Wendt-Pienkowski E."/>
            <person name="Wildman S."/>
            <person name="Zhao M."/>
            <person name="Zhang F."/>
            <person name="Bugni T.S."/>
            <person name="Andes D.R."/>
            <person name="Pupo M.T."/>
            <person name="Currie C.R."/>
        </authorList>
    </citation>
    <scope>NUCLEOTIDE SEQUENCE [LARGE SCALE GENOMIC DNA]</scope>
    <source>
        <strain evidence="1 2">SID5840</strain>
    </source>
</reference>
<comment type="caution">
    <text evidence="1">The sequence shown here is derived from an EMBL/GenBank/DDBJ whole genome shotgun (WGS) entry which is preliminary data.</text>
</comment>
<evidence type="ECO:0000313" key="1">
    <source>
        <dbReference type="EMBL" id="MYR32332.1"/>
    </source>
</evidence>
<dbReference type="PANTHER" id="PTHR30528">
    <property type="entry name" value="CYTOPLASMIC PROTEIN"/>
    <property type="match status" value="1"/>
</dbReference>
<name>A0A7K2IQS4_9ACTN</name>
<proteinExistence type="predicted"/>
<dbReference type="Pfam" id="PF06224">
    <property type="entry name" value="AlkZ-like"/>
    <property type="match status" value="1"/>
</dbReference>
<dbReference type="AlphaFoldDB" id="A0A7K2IQS4"/>
<protein>
    <submittedName>
        <fullName evidence="1">Winged helix-turn-helix domain-containing protein</fullName>
    </submittedName>
</protein>
<dbReference type="RefSeq" id="WP_161110689.1">
    <property type="nucleotide sequence ID" value="NZ_JBHWJG010000004.1"/>
</dbReference>
<accession>A0A7K2IQS4</accession>
<dbReference type="EMBL" id="WWHY01000001">
    <property type="protein sequence ID" value="MYR32332.1"/>
    <property type="molecule type" value="Genomic_DNA"/>
</dbReference>
<dbReference type="InterPro" id="IPR009351">
    <property type="entry name" value="AlkZ-like"/>
</dbReference>
<organism evidence="1 2">
    <name type="scientific">Nocardiopsis alba</name>
    <dbReference type="NCBI Taxonomy" id="53437"/>
    <lineage>
        <taxon>Bacteria</taxon>
        <taxon>Bacillati</taxon>
        <taxon>Actinomycetota</taxon>
        <taxon>Actinomycetes</taxon>
        <taxon>Streptosporangiales</taxon>
        <taxon>Nocardiopsidaceae</taxon>
        <taxon>Nocardiopsis</taxon>
    </lineage>
</organism>
<dbReference type="PANTHER" id="PTHR30528:SF0">
    <property type="entry name" value="CYTOPLASMIC PROTEIN"/>
    <property type="match status" value="1"/>
</dbReference>
<dbReference type="Proteomes" id="UP000467124">
    <property type="component" value="Unassembled WGS sequence"/>
</dbReference>